<evidence type="ECO:0000313" key="3">
    <source>
        <dbReference type="EMBL" id="OLF07878.1"/>
    </source>
</evidence>
<keyword evidence="1" id="KW-0560">Oxidoreductase</keyword>
<dbReference type="Proteomes" id="UP000185596">
    <property type="component" value="Unassembled WGS sequence"/>
</dbReference>
<dbReference type="InterPro" id="IPR002563">
    <property type="entry name" value="Flavin_Rdtase-like_dom"/>
</dbReference>
<accession>A0A1Q8C0J5</accession>
<dbReference type="EMBL" id="MSIE01000102">
    <property type="protein sequence ID" value="OLF07878.1"/>
    <property type="molecule type" value="Genomic_DNA"/>
</dbReference>
<name>A0A1Q8C0J5_9PSEU</name>
<reference evidence="3" key="1">
    <citation type="submission" date="2016-12" db="EMBL/GenBank/DDBJ databases">
        <title>The draft genome sequence of Actinophytocola sp. 11-183.</title>
        <authorList>
            <person name="Wang W."/>
            <person name="Yuan L."/>
        </authorList>
    </citation>
    <scope>NUCLEOTIDE SEQUENCE [LARGE SCALE GENOMIC DNA]</scope>
    <source>
        <strain evidence="3">11-183</strain>
    </source>
</reference>
<dbReference type="AlphaFoldDB" id="A0A1Q8C0J5"/>
<dbReference type="STRING" id="1912961.BU204_35280"/>
<dbReference type="RefSeq" id="WP_075130156.1">
    <property type="nucleotide sequence ID" value="NZ_MSIE01000102.1"/>
</dbReference>
<dbReference type="InterPro" id="IPR050268">
    <property type="entry name" value="NADH-dep_flavin_reductase"/>
</dbReference>
<dbReference type="Gene3D" id="2.30.110.10">
    <property type="entry name" value="Electron Transport, Fmn-binding Protein, Chain A"/>
    <property type="match status" value="1"/>
</dbReference>
<dbReference type="GO" id="GO:0042602">
    <property type="term" value="F:riboflavin reductase (NADPH) activity"/>
    <property type="evidence" value="ECO:0007669"/>
    <property type="project" value="TreeGrafter"/>
</dbReference>
<dbReference type="InterPro" id="IPR012349">
    <property type="entry name" value="Split_barrel_FMN-bd"/>
</dbReference>
<dbReference type="PANTHER" id="PTHR30466:SF15">
    <property type="entry name" value="POSSIBLE OXIDOREDUCTASE"/>
    <property type="match status" value="1"/>
</dbReference>
<keyword evidence="4" id="KW-1185">Reference proteome</keyword>
<dbReference type="SUPFAM" id="SSF50475">
    <property type="entry name" value="FMN-binding split barrel"/>
    <property type="match status" value="1"/>
</dbReference>
<dbReference type="GO" id="GO:0010181">
    <property type="term" value="F:FMN binding"/>
    <property type="evidence" value="ECO:0007669"/>
    <property type="project" value="InterPro"/>
</dbReference>
<evidence type="ECO:0000259" key="2">
    <source>
        <dbReference type="SMART" id="SM00903"/>
    </source>
</evidence>
<sequence>MADFNALVGQLDYPMLIVTANDGRRRAGCLVGFASQCGIDPPRFMVWLSKRNHTHGVAQGADRLGVHLPTAENRDLAELFGTVTGFDEDKFARCSWRAGPGGVPLLVDCAQWFVGLVLDRYDTGDHEAFLLEPAQVGGAGAGQLGFQGVRDLDAGNEA</sequence>
<dbReference type="OrthoDB" id="3176898at2"/>
<evidence type="ECO:0000313" key="4">
    <source>
        <dbReference type="Proteomes" id="UP000185596"/>
    </source>
</evidence>
<dbReference type="Pfam" id="PF01613">
    <property type="entry name" value="Flavin_Reduct"/>
    <property type="match status" value="1"/>
</dbReference>
<evidence type="ECO:0000256" key="1">
    <source>
        <dbReference type="ARBA" id="ARBA00023002"/>
    </source>
</evidence>
<dbReference type="PANTHER" id="PTHR30466">
    <property type="entry name" value="FLAVIN REDUCTASE"/>
    <property type="match status" value="1"/>
</dbReference>
<dbReference type="SMART" id="SM00903">
    <property type="entry name" value="Flavin_Reduct"/>
    <property type="match status" value="1"/>
</dbReference>
<gene>
    <name evidence="3" type="ORF">BU204_35280</name>
</gene>
<protein>
    <submittedName>
        <fullName evidence="3">Oxidoreductase</fullName>
    </submittedName>
</protein>
<comment type="caution">
    <text evidence="3">The sequence shown here is derived from an EMBL/GenBank/DDBJ whole genome shotgun (WGS) entry which is preliminary data.</text>
</comment>
<organism evidence="3 4">
    <name type="scientific">Actinophytocola xanthii</name>
    <dbReference type="NCBI Taxonomy" id="1912961"/>
    <lineage>
        <taxon>Bacteria</taxon>
        <taxon>Bacillati</taxon>
        <taxon>Actinomycetota</taxon>
        <taxon>Actinomycetes</taxon>
        <taxon>Pseudonocardiales</taxon>
        <taxon>Pseudonocardiaceae</taxon>
    </lineage>
</organism>
<proteinExistence type="predicted"/>
<feature type="domain" description="Flavin reductase like" evidence="2">
    <location>
        <begin position="8"/>
        <end position="153"/>
    </location>
</feature>